<dbReference type="RefSeq" id="WP_089762068.1">
    <property type="nucleotide sequence ID" value="NZ_FNGO01000031.1"/>
</dbReference>
<dbReference type="Proteomes" id="UP000199476">
    <property type="component" value="Unassembled WGS sequence"/>
</dbReference>
<keyword evidence="4" id="KW-1185">Reference proteome</keyword>
<name>B4YYQ8_9FIRM</name>
<keyword evidence="1" id="KW-0143">Chaperone</keyword>
<dbReference type="PANTHER" id="PTHR34227">
    <property type="entry name" value="CHAPERONE PROTEIN YCDY"/>
    <property type="match status" value="1"/>
</dbReference>
<dbReference type="STRING" id="321763.SAMN04488692_13122"/>
<reference evidence="2" key="1">
    <citation type="submission" date="2008-05" db="EMBL/GenBank/DDBJ databases">
        <authorList>
            <person name="Blum J."/>
            <person name="Han S."/>
            <person name="Lanoil B."/>
            <person name="Saltikov C."/>
            <person name="Witte B."/>
            <person name="Tabita F.R."/>
            <person name="Langley S."/>
            <person name="Beveridge T."/>
            <person name="Stolz J."/>
            <person name="Jahnke L."/>
            <person name="Oremland R.S."/>
        </authorList>
    </citation>
    <scope>NUCLEOTIDE SEQUENCE</scope>
    <source>
        <strain evidence="2">SLAS-1</strain>
    </source>
</reference>
<gene>
    <name evidence="2" type="primary">arrD</name>
    <name evidence="3" type="ORF">SAMN04488692_13122</name>
</gene>
<evidence type="ECO:0000256" key="1">
    <source>
        <dbReference type="ARBA" id="ARBA00023186"/>
    </source>
</evidence>
<dbReference type="SUPFAM" id="SSF89155">
    <property type="entry name" value="TorD-like"/>
    <property type="match status" value="1"/>
</dbReference>
<dbReference type="InterPro" id="IPR050289">
    <property type="entry name" value="TorD/DmsD_chaperones"/>
</dbReference>
<evidence type="ECO:0000313" key="3">
    <source>
        <dbReference type="EMBL" id="SDM39245.1"/>
    </source>
</evidence>
<dbReference type="EMBL" id="EU723191">
    <property type="protein sequence ID" value="ACF74514.1"/>
    <property type="molecule type" value="Genomic_DNA"/>
</dbReference>
<dbReference type="OrthoDB" id="9795302at2"/>
<dbReference type="EMBL" id="FNGO01000031">
    <property type="protein sequence ID" value="SDM39245.1"/>
    <property type="molecule type" value="Genomic_DNA"/>
</dbReference>
<evidence type="ECO:0000313" key="4">
    <source>
        <dbReference type="Proteomes" id="UP000199476"/>
    </source>
</evidence>
<sequence length="214" mass="24944">MNTEEEKIKARRNIYHALSAGFYVPEADNLTSSYSKEFSENFKILEAWTEAKEYVQGLENASESYSSLEELLIEHSKLFLGPDKLLAPPYGSYYIDDKVTMGESTRAVMDIYEKLELELSDSFKDLPDHIALELNFLAYLTEQQLVLSEEHKSEDSGENVLKWQKYFLENCLAPWYEPFVDRIKNNFDSEYYDSLADILAYFLAQEREYLARIA</sequence>
<evidence type="ECO:0000313" key="2">
    <source>
        <dbReference type="EMBL" id="ACF74514.1"/>
    </source>
</evidence>
<reference evidence="2" key="2">
    <citation type="journal article" date="2009" name="Appl. Environ. Microbiol.">
        <title>Ecophysiology of "Halarsenatibacter silvermanii" strain SLAS-1T, gen. nov., sp. nov., a facultative chemoautotrophic arsenate respirer from salt-saturated Searles Lake, California.</title>
        <authorList>
            <person name="Blum J.S."/>
            <person name="Han S."/>
            <person name="Lanoil B."/>
            <person name="Saltikov C."/>
            <person name="Witte B."/>
            <person name="Tabita F.R."/>
            <person name="Langley S."/>
            <person name="Beveridge T.J."/>
            <person name="Jahnke L."/>
            <person name="Oremland R.S."/>
        </authorList>
    </citation>
    <scope>NUCLEOTIDE SEQUENCE</scope>
    <source>
        <strain evidence="2">SLAS-1</strain>
    </source>
</reference>
<dbReference type="Pfam" id="PF02613">
    <property type="entry name" value="Nitrate_red_del"/>
    <property type="match status" value="1"/>
</dbReference>
<dbReference type="AlphaFoldDB" id="B4YYQ8"/>
<reference evidence="3 4" key="3">
    <citation type="submission" date="2016-10" db="EMBL/GenBank/DDBJ databases">
        <authorList>
            <person name="de Groot N.N."/>
        </authorList>
    </citation>
    <scope>NUCLEOTIDE SEQUENCE [LARGE SCALE GENOMIC DNA]</scope>
    <source>
        <strain evidence="3 4">SLAS-1</strain>
    </source>
</reference>
<protein>
    <submittedName>
        <fullName evidence="3">Chaperone TorD involved in molybdoenzyme TorA maturation</fullName>
    </submittedName>
    <submittedName>
        <fullName evidence="2">TorD-like molybdenum cofator chaperone</fullName>
    </submittedName>
</protein>
<dbReference type="InterPro" id="IPR036411">
    <property type="entry name" value="TorD-like_sf"/>
</dbReference>
<dbReference type="PANTHER" id="PTHR34227:SF1">
    <property type="entry name" value="DIMETHYL SULFOXIDE REDUCTASE CHAPERONE-RELATED"/>
    <property type="match status" value="1"/>
</dbReference>
<dbReference type="Gene3D" id="1.10.3480.10">
    <property type="entry name" value="TorD-like"/>
    <property type="match status" value="1"/>
</dbReference>
<organism evidence="2">
    <name type="scientific">Halarsenatibacter silvermanii</name>
    <dbReference type="NCBI Taxonomy" id="321763"/>
    <lineage>
        <taxon>Bacteria</taxon>
        <taxon>Bacillati</taxon>
        <taxon>Bacillota</taxon>
        <taxon>Clostridia</taxon>
        <taxon>Halanaerobiales</taxon>
        <taxon>Halarsenatibacteraceae</taxon>
        <taxon>Halarsenatibacter</taxon>
    </lineage>
</organism>
<dbReference type="InterPro" id="IPR020945">
    <property type="entry name" value="DMSO/NO3_reduct_chaperone"/>
</dbReference>
<proteinExistence type="predicted"/>
<accession>B4YYQ8</accession>